<dbReference type="PANTHER" id="PTHR36456">
    <property type="entry name" value="UPF0232 PROTEIN SCO3875"/>
    <property type="match status" value="1"/>
</dbReference>
<name>A0A3P3XPT9_9SPIR</name>
<protein>
    <recommendedName>
        <fullName evidence="3">DUF721 domain-containing protein</fullName>
    </recommendedName>
</protein>
<accession>A0A3P3XPT9</accession>
<gene>
    <name evidence="2" type="ORF">SPIRO4BDMA_40879</name>
</gene>
<reference evidence="2" key="1">
    <citation type="submission" date="2017-02" db="EMBL/GenBank/DDBJ databases">
        <authorList>
            <person name="Regsiter A."/>
            <person name="William W."/>
        </authorList>
    </citation>
    <scope>NUCLEOTIDE SEQUENCE</scope>
    <source>
        <strain evidence="2">BdmA 4</strain>
    </source>
</reference>
<dbReference type="InterPro" id="IPR007922">
    <property type="entry name" value="DciA-like"/>
</dbReference>
<organism evidence="2">
    <name type="scientific">uncultured spirochete</name>
    <dbReference type="NCBI Taxonomy" id="156406"/>
    <lineage>
        <taxon>Bacteria</taxon>
        <taxon>Pseudomonadati</taxon>
        <taxon>Spirochaetota</taxon>
        <taxon>Spirochaetia</taxon>
        <taxon>Spirochaetales</taxon>
        <taxon>environmental samples</taxon>
    </lineage>
</organism>
<dbReference type="PANTHER" id="PTHR36456:SF1">
    <property type="entry name" value="UPF0232 PROTEIN SCO3875"/>
    <property type="match status" value="1"/>
</dbReference>
<dbReference type="AlphaFoldDB" id="A0A3P3XPT9"/>
<evidence type="ECO:0008006" key="3">
    <source>
        <dbReference type="Google" id="ProtNLM"/>
    </source>
</evidence>
<proteinExistence type="predicted"/>
<sequence>MDDFRAKKASEILSRFFDDTTLQAATQFEMFRSTWKQIVGQRLADHSKPKSILHRTLLISADHAGWIQLLQLDQERILARIAKHYPELEITSLAFTVEEQGDVLPAEALPSAEPATKASAAADNGPEATSKEAQSGPEMKTPLPEPLEEIFLRMQRARVSTRRTKGN</sequence>
<dbReference type="Pfam" id="PF05258">
    <property type="entry name" value="DciA"/>
    <property type="match status" value="1"/>
</dbReference>
<feature type="compositionally biased region" description="Low complexity" evidence="1">
    <location>
        <begin position="111"/>
        <end position="122"/>
    </location>
</feature>
<feature type="region of interest" description="Disordered" evidence="1">
    <location>
        <begin position="111"/>
        <end position="147"/>
    </location>
</feature>
<dbReference type="EMBL" id="FWDO01000004">
    <property type="protein sequence ID" value="SLM18307.1"/>
    <property type="molecule type" value="Genomic_DNA"/>
</dbReference>
<evidence type="ECO:0000313" key="2">
    <source>
        <dbReference type="EMBL" id="SLM18307.1"/>
    </source>
</evidence>
<evidence type="ECO:0000256" key="1">
    <source>
        <dbReference type="SAM" id="MobiDB-lite"/>
    </source>
</evidence>